<keyword evidence="2" id="KW-1185">Reference proteome</keyword>
<accession>A0A1V0DXN0</accession>
<dbReference type="Proteomes" id="UP000222840">
    <property type="component" value="Segment"/>
</dbReference>
<sequence>MCQGMAQLRNNMKYLTAPYLTLMNAFNDRSEAVLSKETGFISQYSRINILAEYRTLRIDGGRQSGKTEAVALFAADWIQDDGHVICLADSEKYAFDTGCRIRKKCEGRINLPNGYRNNISTQSIRAFLSDSYDNQYRGVSMKKVLIVIDEPCHKMPDIFKFYNAFENKLYINTVSSGKKLPLFIVLGMQ</sequence>
<gene>
    <name evidence="1" type="ORF">fHeYen901_134</name>
</gene>
<dbReference type="EMBL" id="KY593455">
    <property type="protein sequence ID" value="ARB05907.1"/>
    <property type="molecule type" value="Genomic_DNA"/>
</dbReference>
<protein>
    <submittedName>
        <fullName evidence="1">Uncharacterized protein</fullName>
    </submittedName>
</protein>
<name>A0A1V0DXN0_9CAUD</name>
<evidence type="ECO:0000313" key="2">
    <source>
        <dbReference type="Proteomes" id="UP000222840"/>
    </source>
</evidence>
<proteinExistence type="predicted"/>
<organism evidence="1 2">
    <name type="scientific">Yersinia phage fHe-Yen9-01</name>
    <dbReference type="NCBI Taxonomy" id="1965363"/>
    <lineage>
        <taxon>Viruses</taxon>
        <taxon>Duplodnaviria</taxon>
        <taxon>Heunggongvirae</taxon>
        <taxon>Uroviricota</taxon>
        <taxon>Caudoviricetes</taxon>
        <taxon>Pantevenvirales</taxon>
        <taxon>Straboviridae</taxon>
        <taxon>Tevenvirinae</taxon>
        <taxon>Tegunavirus</taxon>
        <taxon>Tegunavirus fheyen901</taxon>
    </lineage>
</organism>
<evidence type="ECO:0000313" key="1">
    <source>
        <dbReference type="EMBL" id="ARB05907.1"/>
    </source>
</evidence>
<reference evidence="1 2" key="1">
    <citation type="submission" date="2017-02" db="EMBL/GenBank/DDBJ databases">
        <title>Characterization and complete genome sequence of Yersinia bacteriophage, fHe-Yen9-01.</title>
        <authorList>
            <person name="Jun J.W."/>
            <person name="Wicklund A."/>
            <person name="Skurnik M."/>
        </authorList>
    </citation>
    <scope>NUCLEOTIDE SEQUENCE [LARGE SCALE GENOMIC DNA]</scope>
</reference>